<feature type="compositionally biased region" description="Acidic residues" evidence="3">
    <location>
        <begin position="813"/>
        <end position="823"/>
    </location>
</feature>
<evidence type="ECO:0000256" key="1">
    <source>
        <dbReference type="ARBA" id="ARBA00022801"/>
    </source>
</evidence>
<feature type="compositionally biased region" description="Low complexity" evidence="3">
    <location>
        <begin position="300"/>
        <end position="321"/>
    </location>
</feature>
<feature type="compositionally biased region" description="Low complexity" evidence="3">
    <location>
        <begin position="1103"/>
        <end position="1121"/>
    </location>
</feature>
<evidence type="ECO:0000313" key="6">
    <source>
        <dbReference type="EMBL" id="PAV16172.1"/>
    </source>
</evidence>
<dbReference type="EMBL" id="NBII01000008">
    <property type="protein sequence ID" value="PAV16172.1"/>
    <property type="molecule type" value="Genomic_DNA"/>
</dbReference>
<feature type="compositionally biased region" description="Low complexity" evidence="3">
    <location>
        <begin position="351"/>
        <end position="365"/>
    </location>
</feature>
<dbReference type="Pfam" id="PF00782">
    <property type="entry name" value="DSPc"/>
    <property type="match status" value="1"/>
</dbReference>
<dbReference type="SUPFAM" id="SSF52799">
    <property type="entry name" value="(Phosphotyrosine protein) phosphatases II"/>
    <property type="match status" value="2"/>
</dbReference>
<feature type="region of interest" description="Disordered" evidence="3">
    <location>
        <begin position="238"/>
        <end position="321"/>
    </location>
</feature>
<dbReference type="InterPro" id="IPR053239">
    <property type="entry name" value="Dual_spec_PTase"/>
</dbReference>
<evidence type="ECO:0000259" key="4">
    <source>
        <dbReference type="PROSITE" id="PS50054"/>
    </source>
</evidence>
<feature type="compositionally biased region" description="Low complexity" evidence="3">
    <location>
        <begin position="398"/>
        <end position="410"/>
    </location>
</feature>
<dbReference type="STRING" id="2282107.A0A286U9B0"/>
<accession>A0A286U9B0</accession>
<feature type="region of interest" description="Disordered" evidence="3">
    <location>
        <begin position="398"/>
        <end position="428"/>
    </location>
</feature>
<proteinExistence type="predicted"/>
<evidence type="ECO:0000313" key="7">
    <source>
        <dbReference type="Proteomes" id="UP000217199"/>
    </source>
</evidence>
<dbReference type="PANTHER" id="PTHR47550:SF1">
    <property type="entry name" value="DUAL SPECIFICITY PROTEIN PHOSPHATASE PPS1"/>
    <property type="match status" value="1"/>
</dbReference>
<evidence type="ECO:0000259" key="5">
    <source>
        <dbReference type="PROSITE" id="PS50056"/>
    </source>
</evidence>
<feature type="region of interest" description="Disordered" evidence="3">
    <location>
        <begin position="890"/>
        <end position="919"/>
    </location>
</feature>
<dbReference type="GO" id="GO:0005634">
    <property type="term" value="C:nucleus"/>
    <property type="evidence" value="ECO:0007669"/>
    <property type="project" value="GOC"/>
</dbReference>
<sequence>MAMSAQQHTPPQSQRTVTPNIRALPVLLPRPIPHQPIRSIDAQTFADLHLSHITSDVPDSVLFPFLHGLEGDNLAQNSFFAASSGLDLGTRRHSSSHPESSSSEEAAEGESWGAYPPRTAAHNVVKVPEYRGLVWVACDGSERRVDGVRSQQAHGHGQDMDFDDDEDFDFEYDEYDQDDSEEGELMDIDDEHHQQLQHQHKERVYSGSEYSSGGHMHPQTLRKPATAPIAISTGSHHSSFFTLPTDSSSQQHHHHHHIHHATSSDVNAQIEKTHSGLFPASSPACLDIPQDDSSYDRRLSTSSVTTSESTDSTSTSASDSVHSNFGFGTSASYSTTASSVGQLKDLDPDADSTTSTGADSDSPTAYSPVETASTVLTTPCTSPCTDVSIEDCIPSVSAPPASSLPLSSRSTATNVTLKPSSDTPSTQIDSHLDEHLAIQSRMEEDINRLTITSSFCASDLLTTDPHDGSCMFLPPKVPDGISLRNFGIQVPIYATLSDIVVYSTSATPSATRAALSLAEKFKIAIERKAAERKKRYEDAGVEVIWIRHGGYGQLTPDDEQEAVKIINCCKEGATNTTATTPDSMTDVYGCESSSSAGDLSPSSSSPSNLASGNGGTIRGGDRPRAYLIAYNVFVFTDSLHVLAQKAPWVVSRLPEPGAVRYEEESIFTSGDARCTGRMDRTLNSNGYSGNGHAASHEVTMTPAASSLFQSNSKDVMDIRNLNDTVLPAIDFAQRERDEIRELTKATPILVDLVYLGNVSDVPVPDPMLQRRKKGVEKETNSGGRVRLLNSIGGRSNSKYLECVALNDQQALEDGEWEDIDEEEDKKNVYGEDEDLDSFDPFDSSDNPMGYDVCIECRDPAPLPSSEQIQKAEEHLAYLDAVWSAKRYEEEHEGADLSDGSRRSATKTQGGRRPRPAPSASHIVHFTFPASPPGYAYTMWHLTPFLNFLSTILSPVQNPPSTRPKRVLIYSSDGYTESSALALCVLMKERGLDLPGAYLELQVEKGRSFFVYQSDIGVLKKVESQLEKERAAIGAGRRGGPAYASASYGSSTLINGRIERRHMHEWSQTQGRQQWGQWEQSWDWERETHTHIRETGASHPYARSPRNSISYPMSSSSVSPLSVGGGNGYSGGGGYSAAGGHDSSSAPPVIVPSQGHGEFSIPSQQHSLQSHALHTTTIAPHRRPRAQTSPNLPPHVDHQTWFNDPRFDGSFPSRVLPFLYLGNLNHAQNAYMLHALGITHVVSVGECALVPPRISLLTTLRLVEGITYLQHQLAPICDWIEKARIDGGKVLVHCRVGVSRSATVTIAYVMKHLAMPLVDAYLIVRSRRLNILIQPNMRLLYNLCRWEVELARERAAVALSSVEGGKANSESEKHIYRSVFLFIGILALHQSISSSGYQFRFR</sequence>
<feature type="compositionally biased region" description="Basic residues" evidence="3">
    <location>
        <begin position="251"/>
        <end position="260"/>
    </location>
</feature>
<feature type="compositionally biased region" description="Gly residues" evidence="3">
    <location>
        <begin position="1122"/>
        <end position="1136"/>
    </location>
</feature>
<organism evidence="6 7">
    <name type="scientific">Pyrrhoderma noxium</name>
    <dbReference type="NCBI Taxonomy" id="2282107"/>
    <lineage>
        <taxon>Eukaryota</taxon>
        <taxon>Fungi</taxon>
        <taxon>Dikarya</taxon>
        <taxon>Basidiomycota</taxon>
        <taxon>Agaricomycotina</taxon>
        <taxon>Agaricomycetes</taxon>
        <taxon>Hymenochaetales</taxon>
        <taxon>Hymenochaetaceae</taxon>
        <taxon>Pyrrhoderma</taxon>
    </lineage>
</organism>
<keyword evidence="7" id="KW-1185">Reference proteome</keyword>
<comment type="caution">
    <text evidence="6">The sequence shown here is derived from an EMBL/GenBank/DDBJ whole genome shotgun (WGS) entry which is preliminary data.</text>
</comment>
<feature type="compositionally biased region" description="Polar residues" evidence="3">
    <location>
        <begin position="411"/>
        <end position="428"/>
    </location>
</feature>
<feature type="region of interest" description="Disordered" evidence="3">
    <location>
        <begin position="89"/>
        <end position="116"/>
    </location>
</feature>
<feature type="region of interest" description="Disordered" evidence="3">
    <location>
        <begin position="589"/>
        <end position="616"/>
    </location>
</feature>
<evidence type="ECO:0000256" key="3">
    <source>
        <dbReference type="SAM" id="MobiDB-lite"/>
    </source>
</evidence>
<dbReference type="PROSITE" id="PS50054">
    <property type="entry name" value="TYR_PHOSPHATASE_DUAL"/>
    <property type="match status" value="1"/>
</dbReference>
<dbReference type="OrthoDB" id="273181at2759"/>
<feature type="compositionally biased region" description="Polar residues" evidence="3">
    <location>
        <begin position="238"/>
        <end position="250"/>
    </location>
</feature>
<dbReference type="InParanoid" id="A0A286U9B0"/>
<feature type="region of interest" description="Disordered" evidence="3">
    <location>
        <begin position="192"/>
        <end position="221"/>
    </location>
</feature>
<dbReference type="SMART" id="SM00195">
    <property type="entry name" value="DSPc"/>
    <property type="match status" value="1"/>
</dbReference>
<dbReference type="PANTHER" id="PTHR47550">
    <property type="entry name" value="DUAL SPECIFICITY PROTEIN PHOSPHATASE PPS1"/>
    <property type="match status" value="1"/>
</dbReference>
<feature type="domain" description="Tyrosine specific protein phosphatases" evidence="5">
    <location>
        <begin position="1259"/>
        <end position="1338"/>
    </location>
</feature>
<reference evidence="6 7" key="1">
    <citation type="journal article" date="2017" name="Mol. Ecol.">
        <title>Comparative and population genomic landscape of Phellinus noxius: A hypervariable fungus causing root rot in trees.</title>
        <authorList>
            <person name="Chung C.L."/>
            <person name="Lee T.J."/>
            <person name="Akiba M."/>
            <person name="Lee H.H."/>
            <person name="Kuo T.H."/>
            <person name="Liu D."/>
            <person name="Ke H.M."/>
            <person name="Yokoi T."/>
            <person name="Roa M.B."/>
            <person name="Lu M.J."/>
            <person name="Chang Y.Y."/>
            <person name="Ann P.J."/>
            <person name="Tsai J.N."/>
            <person name="Chen C.Y."/>
            <person name="Tzean S.S."/>
            <person name="Ota Y."/>
            <person name="Hattori T."/>
            <person name="Sahashi N."/>
            <person name="Liou R.F."/>
            <person name="Kikuchi T."/>
            <person name="Tsai I.J."/>
        </authorList>
    </citation>
    <scope>NUCLEOTIDE SEQUENCE [LARGE SCALE GENOMIC DNA]</scope>
    <source>
        <strain evidence="6 7">FFPRI411160</strain>
    </source>
</reference>
<dbReference type="InterPro" id="IPR016130">
    <property type="entry name" value="Tyr_Pase_AS"/>
</dbReference>
<dbReference type="InterPro" id="IPR020422">
    <property type="entry name" value="TYR_PHOSPHATASE_DUAL_dom"/>
</dbReference>
<dbReference type="Proteomes" id="UP000217199">
    <property type="component" value="Unassembled WGS sequence"/>
</dbReference>
<keyword evidence="2" id="KW-0904">Protein phosphatase</keyword>
<evidence type="ECO:0000256" key="2">
    <source>
        <dbReference type="ARBA" id="ARBA00022912"/>
    </source>
</evidence>
<feature type="compositionally biased region" description="Acidic residues" evidence="3">
    <location>
        <begin position="830"/>
        <end position="839"/>
    </location>
</feature>
<dbReference type="GO" id="GO:0033260">
    <property type="term" value="P:nuclear DNA replication"/>
    <property type="evidence" value="ECO:0007669"/>
    <property type="project" value="TreeGrafter"/>
</dbReference>
<dbReference type="InterPro" id="IPR000387">
    <property type="entry name" value="Tyr_Pase_dom"/>
</dbReference>
<keyword evidence="1" id="KW-0378">Hydrolase</keyword>
<feature type="region of interest" description="Disordered" evidence="3">
    <location>
        <begin position="1092"/>
        <end position="1168"/>
    </location>
</feature>
<feature type="compositionally biased region" description="Low complexity" evidence="3">
    <location>
        <begin position="592"/>
        <end position="611"/>
    </location>
</feature>
<gene>
    <name evidence="6" type="ORF">PNOK_0779200</name>
</gene>
<dbReference type="PROSITE" id="PS50056">
    <property type="entry name" value="TYR_PHOSPHATASE_2"/>
    <property type="match status" value="1"/>
</dbReference>
<dbReference type="InterPro" id="IPR029021">
    <property type="entry name" value="Prot-tyrosine_phosphatase-like"/>
</dbReference>
<dbReference type="GO" id="GO:0008138">
    <property type="term" value="F:protein tyrosine/serine/threonine phosphatase activity"/>
    <property type="evidence" value="ECO:0007669"/>
    <property type="project" value="TreeGrafter"/>
</dbReference>
<dbReference type="Gene3D" id="3.90.190.10">
    <property type="entry name" value="Protein tyrosine phosphatase superfamily"/>
    <property type="match status" value="1"/>
</dbReference>
<dbReference type="InterPro" id="IPR000340">
    <property type="entry name" value="Dual-sp_phosphatase_cat-dom"/>
</dbReference>
<protein>
    <submittedName>
        <fullName evidence="6">Uncharacterized protein</fullName>
    </submittedName>
</protein>
<name>A0A286U9B0_9AGAM</name>
<feature type="region of interest" description="Disordered" evidence="3">
    <location>
        <begin position="813"/>
        <end position="842"/>
    </location>
</feature>
<dbReference type="PROSITE" id="PS00383">
    <property type="entry name" value="TYR_PHOSPHATASE_1"/>
    <property type="match status" value="1"/>
</dbReference>
<feature type="region of interest" description="Disordered" evidence="3">
    <location>
        <begin position="340"/>
        <end position="367"/>
    </location>
</feature>
<feature type="domain" description="Tyrosine-protein phosphatase" evidence="4">
    <location>
        <begin position="1210"/>
        <end position="1351"/>
    </location>
</feature>